<reference evidence="4 5" key="1">
    <citation type="submission" date="2020-04" db="EMBL/GenBank/DDBJ databases">
        <title>Plant Genome Project.</title>
        <authorList>
            <person name="Zhang R.-G."/>
        </authorList>
    </citation>
    <scope>NUCLEOTIDE SEQUENCE [LARGE SCALE GENOMIC DNA]</scope>
    <source>
        <strain evidence="4">YNK0</strain>
        <tissue evidence="4">Leaf</tissue>
    </source>
</reference>
<keyword evidence="5" id="KW-1185">Reference proteome</keyword>
<keyword evidence="1" id="KW-0175">Coiled coil</keyword>
<feature type="region of interest" description="Disordered" evidence="2">
    <location>
        <begin position="274"/>
        <end position="328"/>
    </location>
</feature>
<evidence type="ECO:0000256" key="2">
    <source>
        <dbReference type="SAM" id="MobiDB-lite"/>
    </source>
</evidence>
<dbReference type="InterPro" id="IPR021827">
    <property type="entry name" value="Nup186/Nup192/Nup205"/>
</dbReference>
<feature type="region of interest" description="Disordered" evidence="2">
    <location>
        <begin position="423"/>
        <end position="510"/>
    </location>
</feature>
<gene>
    <name evidence="4" type="ORF">HHK36_025142</name>
</gene>
<organism evidence="4 5">
    <name type="scientific">Tetracentron sinense</name>
    <name type="common">Spur-leaf</name>
    <dbReference type="NCBI Taxonomy" id="13715"/>
    <lineage>
        <taxon>Eukaryota</taxon>
        <taxon>Viridiplantae</taxon>
        <taxon>Streptophyta</taxon>
        <taxon>Embryophyta</taxon>
        <taxon>Tracheophyta</taxon>
        <taxon>Spermatophyta</taxon>
        <taxon>Magnoliopsida</taxon>
        <taxon>Trochodendrales</taxon>
        <taxon>Trochodendraceae</taxon>
        <taxon>Tetracentron</taxon>
    </lineage>
</organism>
<dbReference type="GO" id="GO:0005643">
    <property type="term" value="C:nuclear pore"/>
    <property type="evidence" value="ECO:0007669"/>
    <property type="project" value="InterPro"/>
</dbReference>
<dbReference type="OrthoDB" id="20172at2759"/>
<evidence type="ECO:0000259" key="3">
    <source>
        <dbReference type="PROSITE" id="PS51840"/>
    </source>
</evidence>
<feature type="domain" description="C2 NT-type" evidence="3">
    <location>
        <begin position="7"/>
        <end position="165"/>
    </location>
</feature>
<dbReference type="PROSITE" id="PS51840">
    <property type="entry name" value="C2_NT"/>
    <property type="match status" value="1"/>
</dbReference>
<feature type="compositionally biased region" description="Basic and acidic residues" evidence="2">
    <location>
        <begin position="487"/>
        <end position="508"/>
    </location>
</feature>
<feature type="compositionally biased region" description="Basic and acidic residues" evidence="2">
    <location>
        <begin position="176"/>
        <end position="189"/>
    </location>
</feature>
<dbReference type="PANTHER" id="PTHR31344">
    <property type="entry name" value="NUCLEAR PORE COMPLEX PROTEIN NUP205"/>
    <property type="match status" value="1"/>
</dbReference>
<sequence>MVLGLRTKNRKGTSIQVDYLVHIQEIKPWPPSQSLKSLRSVLLQWENGDRNIGSTSPAVPSLGSGVGDGKIEFNESFKLPVTLSKAVSVKGGDVDIFLKNCLEFNLYEPRRDKTVKGQLMGTVIIDLADYGIVNEPISISAPMNCKRSFRNTAQPVLFVKIQPFDKDSSSSLSRENLSKETSLDKDGRESVSALINGEYAEESEIASFTDDDVSSHSSLTISSSVFEASAGSPPQNDEGISYGTDQMWAPACTFACTSYAVVAIELQNGSEAVKDSTASGGREPALPSDPVPTKSEVEPVSVAYKHLNGSSPHSSSIDRSSDLGGPVNDHSSLSNFLERSLLSIPKQSVTRSVQSSSSSIAYEGIEEQSNNSMGRFDRDYLAQEVHEKVANGRNKIKDSAQEPIQEIITDNISAKVASSNAGLQENEKQDYASSAASHVNGEDDGKAWRQSRNGPDAAATNHGFKPGLMEDENREKQEENGQDEQIMEERRHSTEDDQLDKFSRDSSRKQVLSGSHSVIFSRGTLGMKGDISSSDGLKHVKSVRSPLDLAKNNGSISDDQIMEEVQEINVLEYGHNGARNFSTNERKDAKVVSRGIRNKFSDNKVQQLERKIEMLEGELREAAAVEVGLYSIVAEHGSSTNKVHAPARRLSRLYFHAYKERSQTRRASAARSTVSGLVLVAKACGNDVPRLTFWLSNSVVLRTIISQAIGDQLPLSAGPCIETNDGRKGNDSSSSLLKWKEYSPSKKEKIRVTENFDNWEDPHTFTTALEKIEAWIFSRIIESVWWQTLTPHMQSVAGKPSNRSMGSSSRKTYGRKYNLGDQEQGDFSLDLWKKAFKDSCERLCPIRAGGHECGCLPVLARLVCLYVLFFYDCAQVMEQCVRRLDVAMFNAILRESDDEIPTDPVSDPISDSKVLPIPAGKSSFGAGAQLKNAIGNWSRWLTDLFGIDDDSSPKDENGLENEDIQEFESSLKPFHLLNALSDLMMLPKDMLLNGSIRKEVCPAFGALLIKRVLNNFVPDEFCPDPIPEVVLQALDSEDPLETEEETITNFPCNATPTVYSPPSAASLAGFIGEVGSQSQLRRSRSSVLRKSYTSDDELEELDSPLSSIIIDSIRASPTSTIPNWMPRGNSGRNAVRYQLLREVWRDGN</sequence>
<dbReference type="Pfam" id="PF10358">
    <property type="entry name" value="NT-C2"/>
    <property type="match status" value="1"/>
</dbReference>
<proteinExistence type="predicted"/>
<dbReference type="EMBL" id="JABCRI010000018">
    <property type="protein sequence ID" value="KAF8390615.1"/>
    <property type="molecule type" value="Genomic_DNA"/>
</dbReference>
<dbReference type="InterPro" id="IPR019448">
    <property type="entry name" value="NT-C2"/>
</dbReference>
<evidence type="ECO:0000313" key="5">
    <source>
        <dbReference type="Proteomes" id="UP000655225"/>
    </source>
</evidence>
<dbReference type="Proteomes" id="UP000655225">
    <property type="component" value="Unassembled WGS sequence"/>
</dbReference>
<accession>A0A834YPB3</accession>
<evidence type="ECO:0000256" key="1">
    <source>
        <dbReference type="SAM" id="Coils"/>
    </source>
</evidence>
<dbReference type="OMA" id="RNEVCPM"/>
<dbReference type="AlphaFoldDB" id="A0A834YPB3"/>
<comment type="caution">
    <text evidence="4">The sequence shown here is derived from an EMBL/GenBank/DDBJ whole genome shotgun (WGS) entry which is preliminary data.</text>
</comment>
<feature type="coiled-coil region" evidence="1">
    <location>
        <begin position="598"/>
        <end position="625"/>
    </location>
</feature>
<name>A0A834YPB3_TETSI</name>
<dbReference type="PANTHER" id="PTHR31344:SF15">
    <property type="entry name" value="EEIG1_EHBP1 PROTEIN AMINO-TERMINAL DOMAIN PROTEIN"/>
    <property type="match status" value="1"/>
</dbReference>
<protein>
    <recommendedName>
        <fullName evidence="3">C2 NT-type domain-containing protein</fullName>
    </recommendedName>
</protein>
<evidence type="ECO:0000313" key="4">
    <source>
        <dbReference type="EMBL" id="KAF8390615.1"/>
    </source>
</evidence>
<feature type="region of interest" description="Disordered" evidence="2">
    <location>
        <begin position="166"/>
        <end position="189"/>
    </location>
</feature>